<comment type="subcellular location">
    <subcellularLocation>
        <location evidence="1">Endomembrane system</location>
    </subcellularLocation>
</comment>
<feature type="region of interest" description="Disordered" evidence="6">
    <location>
        <begin position="86"/>
        <end position="134"/>
    </location>
</feature>
<dbReference type="AlphaFoldDB" id="A0A4S8LYC8"/>
<feature type="compositionally biased region" description="Pro residues" evidence="6">
    <location>
        <begin position="564"/>
        <end position="574"/>
    </location>
</feature>
<feature type="region of interest" description="Disordered" evidence="6">
    <location>
        <begin position="1051"/>
        <end position="1131"/>
    </location>
</feature>
<feature type="domain" description="SUN" evidence="8">
    <location>
        <begin position="126"/>
        <end position="305"/>
    </location>
</feature>
<feature type="compositionally biased region" description="Low complexity" evidence="6">
    <location>
        <begin position="837"/>
        <end position="874"/>
    </location>
</feature>
<feature type="compositionally biased region" description="Polar residues" evidence="6">
    <location>
        <begin position="913"/>
        <end position="935"/>
    </location>
</feature>
<dbReference type="GO" id="GO:0016020">
    <property type="term" value="C:membrane"/>
    <property type="evidence" value="ECO:0007669"/>
    <property type="project" value="InterPro"/>
</dbReference>
<feature type="signal peptide" evidence="7">
    <location>
        <begin position="1"/>
        <end position="17"/>
    </location>
</feature>
<feature type="region of interest" description="Disordered" evidence="6">
    <location>
        <begin position="748"/>
        <end position="1037"/>
    </location>
</feature>
<evidence type="ECO:0000259" key="8">
    <source>
        <dbReference type="PROSITE" id="PS51469"/>
    </source>
</evidence>
<feature type="region of interest" description="Disordered" evidence="6">
    <location>
        <begin position="356"/>
        <end position="378"/>
    </location>
</feature>
<dbReference type="InterPro" id="IPR045120">
    <property type="entry name" value="Suco/Slp1-like"/>
</dbReference>
<sequence>MIPFSLLLLLFTSPVFSLSFSDSFSVKPAPKTPQDQFHAISAHAPKKDEPPVCCLVPLPPIPSDGEPVAEELEDVLLSFGEWKERERQMEQKQGQKQVERDKDGVSGSAEESNMTSLDEHPVDDPSENTTDPIPAETLERLSPHFQVPLVDRFNYASLDCSARVHASHRSAKSPSNILSSKRDRYMLSPCAGKSRGNNIEQQFVVVELCEDIRIDTVQLANFEFFSGVFRDFTVSVAKSYLGETKKQVWVHAGTYRAKNVRGVQSFHPPRSLTDFYRVIRIDFHSHYSNEYYCPISLLRVYGLTHLEEWKWEMWEAESMVNGQDVSKLEIITTQQLVDEEQEKQTEIEMASTLDETLDSGSGTLSPQNDAHGGTTISVASDSSPTPIYIFGVTTTTSSPYFSELPSTTTFSASSESSLSSPIPSTPNQQSFTDSDAPPLPSILLSMTSVSSTSDTLPSSQSTTEPASSSVAAFSSTRSSHSISVSGDVSNSDSSGSVDDNATADVTISSSADPRPSSSLSSSHSSSYVSSSSSTSSVSDHSSNTSHSHSYSTLSVTQTHSQPHVPHPSHVPPLPGVISGGGESIYRTIMNRLTALEGNHSLYTRYVEQQTTTIRAMLSRLSEDVGRLETISKSQSAALIRERRQRERERLEKKRLEAEFGELISRVEYLSDEITLEKRLGIAQLCILLTVIVFMGLTRGSRGEIGHHDHRIRGRWSGDLREMMSRNGERFGFREWGRRQLSISFSGLSGLGRGRSRGGSTSTSEERVSENEPRQKQEKEVNIGREPVVEAEVDKRIKREDPSQVSPNRIEFPSSPSFNYSKPNIKPDESHDKSRYRTPLTTPASAPPLGFSHDLSFGLDDSSSSSYHTANSSRSPSNDQRPKTAGLPSDRSRSRTPLSDMRVPRTPTRDTHTPGHTQSRATHFNTSTKEGSLTRTSRPRLQRSNSHGSSPTVHIHGHVFGPGISASQSWASPGQAPKSVKKWARTAHLHEVKKRRDKVDKEEEKKKEKEKEKEEDVFSSNTGSGTPRRSRIGQTVPGNVFGDVLQLRSIDFSTSSSTIITPNRTRETFEPSSPRSDEDPDTDTSWVDTETETEAEGELGGELTIEDENETATSLGADMTMNGNDVNDGVRR</sequence>
<feature type="compositionally biased region" description="Basic and acidic residues" evidence="6">
    <location>
        <begin position="996"/>
        <end position="1015"/>
    </location>
</feature>
<organism evidence="9 10">
    <name type="scientific">Dendrothele bispora (strain CBS 962.96)</name>
    <dbReference type="NCBI Taxonomy" id="1314807"/>
    <lineage>
        <taxon>Eukaryota</taxon>
        <taxon>Fungi</taxon>
        <taxon>Dikarya</taxon>
        <taxon>Basidiomycota</taxon>
        <taxon>Agaricomycotina</taxon>
        <taxon>Agaricomycetes</taxon>
        <taxon>Agaricomycetidae</taxon>
        <taxon>Agaricales</taxon>
        <taxon>Agaricales incertae sedis</taxon>
        <taxon>Dendrothele</taxon>
    </lineage>
</organism>
<keyword evidence="4" id="KW-0472">Membrane</keyword>
<keyword evidence="3" id="KW-1133">Transmembrane helix</keyword>
<feature type="chain" id="PRO_5020472873" description="SUN domain-containing protein" evidence="7">
    <location>
        <begin position="18"/>
        <end position="1131"/>
    </location>
</feature>
<evidence type="ECO:0000256" key="7">
    <source>
        <dbReference type="SAM" id="SignalP"/>
    </source>
</evidence>
<evidence type="ECO:0000256" key="4">
    <source>
        <dbReference type="ARBA" id="ARBA00023136"/>
    </source>
</evidence>
<evidence type="ECO:0000313" key="9">
    <source>
        <dbReference type="EMBL" id="THU94704.1"/>
    </source>
</evidence>
<feature type="compositionally biased region" description="Low complexity" evidence="6">
    <location>
        <begin position="508"/>
        <end position="563"/>
    </location>
</feature>
<keyword evidence="2" id="KW-0812">Transmembrane</keyword>
<evidence type="ECO:0000256" key="6">
    <source>
        <dbReference type="SAM" id="MobiDB-lite"/>
    </source>
</evidence>
<feature type="compositionally biased region" description="Low complexity" evidence="6">
    <location>
        <begin position="405"/>
        <end position="426"/>
    </location>
</feature>
<feature type="compositionally biased region" description="Basic and acidic residues" evidence="6">
    <location>
        <begin position="824"/>
        <end position="834"/>
    </location>
</feature>
<feature type="compositionally biased region" description="Polar residues" evidence="6">
    <location>
        <begin position="941"/>
        <end position="951"/>
    </location>
</feature>
<dbReference type="PROSITE" id="PS51469">
    <property type="entry name" value="SUN"/>
    <property type="match status" value="1"/>
</dbReference>
<dbReference type="Proteomes" id="UP000297245">
    <property type="component" value="Unassembled WGS sequence"/>
</dbReference>
<feature type="region of interest" description="Disordered" evidence="6">
    <location>
        <begin position="405"/>
        <end position="576"/>
    </location>
</feature>
<accession>A0A4S8LYC8</accession>
<proteinExistence type="predicted"/>
<gene>
    <name evidence="9" type="ORF">K435DRAFT_839762</name>
</gene>
<reference evidence="9 10" key="1">
    <citation type="journal article" date="2019" name="Nat. Ecol. Evol.">
        <title>Megaphylogeny resolves global patterns of mushroom evolution.</title>
        <authorList>
            <person name="Varga T."/>
            <person name="Krizsan K."/>
            <person name="Foldi C."/>
            <person name="Dima B."/>
            <person name="Sanchez-Garcia M."/>
            <person name="Sanchez-Ramirez S."/>
            <person name="Szollosi G.J."/>
            <person name="Szarkandi J.G."/>
            <person name="Papp V."/>
            <person name="Albert L."/>
            <person name="Andreopoulos W."/>
            <person name="Angelini C."/>
            <person name="Antonin V."/>
            <person name="Barry K.W."/>
            <person name="Bougher N.L."/>
            <person name="Buchanan P."/>
            <person name="Buyck B."/>
            <person name="Bense V."/>
            <person name="Catcheside P."/>
            <person name="Chovatia M."/>
            <person name="Cooper J."/>
            <person name="Damon W."/>
            <person name="Desjardin D."/>
            <person name="Finy P."/>
            <person name="Geml J."/>
            <person name="Haridas S."/>
            <person name="Hughes K."/>
            <person name="Justo A."/>
            <person name="Karasinski D."/>
            <person name="Kautmanova I."/>
            <person name="Kiss B."/>
            <person name="Kocsube S."/>
            <person name="Kotiranta H."/>
            <person name="LaButti K.M."/>
            <person name="Lechner B.E."/>
            <person name="Liimatainen K."/>
            <person name="Lipzen A."/>
            <person name="Lukacs Z."/>
            <person name="Mihaltcheva S."/>
            <person name="Morgado L.N."/>
            <person name="Niskanen T."/>
            <person name="Noordeloos M.E."/>
            <person name="Ohm R.A."/>
            <person name="Ortiz-Santana B."/>
            <person name="Ovrebo C."/>
            <person name="Racz N."/>
            <person name="Riley R."/>
            <person name="Savchenko A."/>
            <person name="Shiryaev A."/>
            <person name="Soop K."/>
            <person name="Spirin V."/>
            <person name="Szebenyi C."/>
            <person name="Tomsovsky M."/>
            <person name="Tulloss R.E."/>
            <person name="Uehling J."/>
            <person name="Grigoriev I.V."/>
            <person name="Vagvolgyi C."/>
            <person name="Papp T."/>
            <person name="Martin F.M."/>
            <person name="Miettinen O."/>
            <person name="Hibbett D.S."/>
            <person name="Nagy L.G."/>
        </authorList>
    </citation>
    <scope>NUCLEOTIDE SEQUENCE [LARGE SCALE GENOMIC DNA]</scope>
    <source>
        <strain evidence="9 10">CBS 962.96</strain>
    </source>
</reference>
<feature type="compositionally biased region" description="Polar residues" evidence="6">
    <location>
        <begin position="358"/>
        <end position="378"/>
    </location>
</feature>
<feature type="compositionally biased region" description="Basic and acidic residues" evidence="6">
    <location>
        <begin position="791"/>
        <end position="801"/>
    </location>
</feature>
<dbReference type="OrthoDB" id="266334at2759"/>
<keyword evidence="7" id="KW-0732">Signal</keyword>
<evidence type="ECO:0000256" key="1">
    <source>
        <dbReference type="ARBA" id="ARBA00004308"/>
    </source>
</evidence>
<keyword evidence="10" id="KW-1185">Reference proteome</keyword>
<evidence type="ECO:0000313" key="10">
    <source>
        <dbReference type="Proteomes" id="UP000297245"/>
    </source>
</evidence>
<feature type="compositionally biased region" description="Low complexity" evidence="6">
    <location>
        <begin position="1051"/>
        <end position="1060"/>
    </location>
</feature>
<evidence type="ECO:0000256" key="2">
    <source>
        <dbReference type="ARBA" id="ARBA00022692"/>
    </source>
</evidence>
<feature type="compositionally biased region" description="Polar residues" evidence="6">
    <location>
        <begin position="1017"/>
        <end position="1036"/>
    </location>
</feature>
<feature type="compositionally biased region" description="Low complexity" evidence="6">
    <location>
        <begin position="447"/>
        <end position="500"/>
    </location>
</feature>
<dbReference type="PANTHER" id="PTHR12953">
    <property type="entry name" value="MEMBRANE PROTEIN CH1 RELATED"/>
    <property type="match status" value="1"/>
</dbReference>
<dbReference type="EMBL" id="ML179217">
    <property type="protein sequence ID" value="THU94704.1"/>
    <property type="molecule type" value="Genomic_DNA"/>
</dbReference>
<protein>
    <recommendedName>
        <fullName evidence="8">SUN domain-containing protein</fullName>
    </recommendedName>
</protein>
<dbReference type="GO" id="GO:0034975">
    <property type="term" value="P:protein folding in endoplasmic reticulum"/>
    <property type="evidence" value="ECO:0007669"/>
    <property type="project" value="TreeGrafter"/>
</dbReference>
<dbReference type="InterPro" id="IPR012919">
    <property type="entry name" value="SUN_dom"/>
</dbReference>
<dbReference type="GO" id="GO:0012505">
    <property type="term" value="C:endomembrane system"/>
    <property type="evidence" value="ECO:0007669"/>
    <property type="project" value="UniProtKB-SubCell"/>
</dbReference>
<dbReference type="GO" id="GO:0005737">
    <property type="term" value="C:cytoplasm"/>
    <property type="evidence" value="ECO:0007669"/>
    <property type="project" value="TreeGrafter"/>
</dbReference>
<keyword evidence="5" id="KW-0175">Coiled coil</keyword>
<feature type="compositionally biased region" description="Acidic residues" evidence="6">
    <location>
        <begin position="1088"/>
        <end position="1109"/>
    </location>
</feature>
<feature type="compositionally biased region" description="Basic residues" evidence="6">
    <location>
        <begin position="978"/>
        <end position="995"/>
    </location>
</feature>
<evidence type="ECO:0000256" key="3">
    <source>
        <dbReference type="ARBA" id="ARBA00022989"/>
    </source>
</evidence>
<dbReference type="Pfam" id="PF07738">
    <property type="entry name" value="Sad1_UNC"/>
    <property type="match status" value="1"/>
</dbReference>
<feature type="coiled-coil region" evidence="5">
    <location>
        <begin position="636"/>
        <end position="665"/>
    </location>
</feature>
<dbReference type="PANTHER" id="PTHR12953:SF0">
    <property type="entry name" value="SUN DOMAIN-CONTAINING OSSIFICATION FACTOR"/>
    <property type="match status" value="1"/>
</dbReference>
<evidence type="ECO:0000256" key="5">
    <source>
        <dbReference type="SAM" id="Coils"/>
    </source>
</evidence>
<name>A0A4S8LYC8_DENBC</name>
<feature type="compositionally biased region" description="Basic and acidic residues" evidence="6">
    <location>
        <begin position="763"/>
        <end position="782"/>
    </location>
</feature>